<evidence type="ECO:0000256" key="1">
    <source>
        <dbReference type="SAM" id="Phobius"/>
    </source>
</evidence>
<keyword evidence="1" id="KW-1133">Transmembrane helix</keyword>
<organism evidence="2">
    <name type="scientific">Manihot esculenta</name>
    <name type="common">Cassava</name>
    <name type="synonym">Jatropha manihot</name>
    <dbReference type="NCBI Taxonomy" id="3983"/>
    <lineage>
        <taxon>Eukaryota</taxon>
        <taxon>Viridiplantae</taxon>
        <taxon>Streptophyta</taxon>
        <taxon>Embryophyta</taxon>
        <taxon>Tracheophyta</taxon>
        <taxon>Spermatophyta</taxon>
        <taxon>Magnoliopsida</taxon>
        <taxon>eudicotyledons</taxon>
        <taxon>Gunneridae</taxon>
        <taxon>Pentapetalae</taxon>
        <taxon>rosids</taxon>
        <taxon>fabids</taxon>
        <taxon>Malpighiales</taxon>
        <taxon>Euphorbiaceae</taxon>
        <taxon>Crotonoideae</taxon>
        <taxon>Manihoteae</taxon>
        <taxon>Manihot</taxon>
    </lineage>
</organism>
<keyword evidence="1" id="KW-0812">Transmembrane</keyword>
<gene>
    <name evidence="2" type="ORF">MANES_11G158300</name>
</gene>
<feature type="transmembrane region" description="Helical" evidence="1">
    <location>
        <begin position="81"/>
        <end position="103"/>
    </location>
</feature>
<dbReference type="EMBL" id="CM004397">
    <property type="protein sequence ID" value="OAY38161.1"/>
    <property type="molecule type" value="Genomic_DNA"/>
</dbReference>
<dbReference type="STRING" id="3983.A0A2C9V1U1"/>
<keyword evidence="1" id="KW-0472">Membrane</keyword>
<accession>A0A2C9V1U1</accession>
<dbReference type="PANTHER" id="PTHR31170">
    <property type="entry name" value="BNAC04G53230D PROTEIN"/>
    <property type="match status" value="1"/>
</dbReference>
<dbReference type="InterPro" id="IPR004158">
    <property type="entry name" value="DUF247_pln"/>
</dbReference>
<evidence type="ECO:0000313" key="2">
    <source>
        <dbReference type="EMBL" id="OAY38161.1"/>
    </source>
</evidence>
<reference evidence="2" key="1">
    <citation type="submission" date="2016-02" db="EMBL/GenBank/DDBJ databases">
        <title>WGS assembly of Manihot esculenta.</title>
        <authorList>
            <person name="Bredeson J.V."/>
            <person name="Prochnik S.E."/>
            <person name="Lyons J.B."/>
            <person name="Schmutz J."/>
            <person name="Grimwood J."/>
            <person name="Vrebalov J."/>
            <person name="Bart R.S."/>
            <person name="Amuge T."/>
            <person name="Ferguson M.E."/>
            <person name="Green R."/>
            <person name="Putnam N."/>
            <person name="Stites J."/>
            <person name="Rounsley S."/>
            <person name="Rokhsar D.S."/>
        </authorList>
    </citation>
    <scope>NUCLEOTIDE SEQUENCE [LARGE SCALE GENOMIC DNA]</scope>
    <source>
        <tissue evidence="2">Leaf</tissue>
    </source>
</reference>
<sequence>MGCLINTASDAGYLRDHGIIENYFGTDDEVVKYFNEVGKDVLFSVKRSYLAKVFEEVNKYYKNTWHVRWAEFKYTYFGSPWIFISALAAFILLLLTILCRLWLLQSSLIKLPILLVSIRSICIWRW</sequence>
<protein>
    <submittedName>
        <fullName evidence="2">Uncharacterized protein</fullName>
    </submittedName>
</protein>
<dbReference type="PANTHER" id="PTHR31170:SF21">
    <property type="match status" value="1"/>
</dbReference>
<name>A0A2C9V1U1_MANES</name>
<proteinExistence type="predicted"/>
<dbReference type="Pfam" id="PF03140">
    <property type="entry name" value="DUF247"/>
    <property type="match status" value="1"/>
</dbReference>
<dbReference type="AlphaFoldDB" id="A0A2C9V1U1"/>